<evidence type="ECO:0000256" key="2">
    <source>
        <dbReference type="ARBA" id="ARBA00023125"/>
    </source>
</evidence>
<dbReference type="PANTHER" id="PTHR42756:SF1">
    <property type="entry name" value="TRANSCRIPTIONAL REPRESSOR OF EMRAB OPERON"/>
    <property type="match status" value="1"/>
</dbReference>
<dbReference type="Proteomes" id="UP000516173">
    <property type="component" value="Chromosome"/>
</dbReference>
<dbReference type="SUPFAM" id="SSF46785">
    <property type="entry name" value="Winged helix' DNA-binding domain"/>
    <property type="match status" value="1"/>
</dbReference>
<dbReference type="InterPro" id="IPR000835">
    <property type="entry name" value="HTH_MarR-typ"/>
</dbReference>
<keyword evidence="3" id="KW-0804">Transcription</keyword>
<dbReference type="InterPro" id="IPR036390">
    <property type="entry name" value="WH_DNA-bd_sf"/>
</dbReference>
<gene>
    <name evidence="6" type="ORF">NWFMUON74_40590</name>
</gene>
<dbReference type="KEGG" id="nwl:NWFMUON74_40590"/>
<name>A0A7G1KM07_9NOCA</name>
<dbReference type="PROSITE" id="PS50995">
    <property type="entry name" value="HTH_MARR_2"/>
    <property type="match status" value="1"/>
</dbReference>
<dbReference type="GO" id="GO:0003700">
    <property type="term" value="F:DNA-binding transcription factor activity"/>
    <property type="evidence" value="ECO:0007669"/>
    <property type="project" value="InterPro"/>
</dbReference>
<reference evidence="6 7" key="1">
    <citation type="submission" date="2020-08" db="EMBL/GenBank/DDBJ databases">
        <title>Genome Sequencing of Nocardia wallacei strain FMUON74 and assembly.</title>
        <authorList>
            <person name="Toyokawa M."/>
            <person name="Uesaka K."/>
        </authorList>
    </citation>
    <scope>NUCLEOTIDE SEQUENCE [LARGE SCALE GENOMIC DNA]</scope>
    <source>
        <strain evidence="6 7">FMUON74</strain>
    </source>
</reference>
<dbReference type="InterPro" id="IPR036388">
    <property type="entry name" value="WH-like_DNA-bd_sf"/>
</dbReference>
<evidence type="ECO:0000256" key="3">
    <source>
        <dbReference type="ARBA" id="ARBA00023163"/>
    </source>
</evidence>
<dbReference type="EMBL" id="AP023396">
    <property type="protein sequence ID" value="BCK56287.1"/>
    <property type="molecule type" value="Genomic_DNA"/>
</dbReference>
<evidence type="ECO:0000313" key="6">
    <source>
        <dbReference type="EMBL" id="BCK56287.1"/>
    </source>
</evidence>
<accession>A0A7G1KM07</accession>
<dbReference type="SMART" id="SM00347">
    <property type="entry name" value="HTH_MARR"/>
    <property type="match status" value="1"/>
</dbReference>
<evidence type="ECO:0000256" key="4">
    <source>
        <dbReference type="SAM" id="MobiDB-lite"/>
    </source>
</evidence>
<sequence>MKSLHDIPGEAGPASTAADRLFQLTELLGAMMERGMADRDLTQARARLLWALHHHGPMTQRALADLLAVTPRNITGLVDSLTDDGYVTRRPHPTDRRALLVTLTDHGHTFTTTLRNERDEMAAALFGDTPATDLQTFLTVIETAITRLRDTPPDDCPAPDTRPNPGTGQPG</sequence>
<organism evidence="6 7">
    <name type="scientific">Nocardia wallacei</name>
    <dbReference type="NCBI Taxonomy" id="480035"/>
    <lineage>
        <taxon>Bacteria</taxon>
        <taxon>Bacillati</taxon>
        <taxon>Actinomycetota</taxon>
        <taxon>Actinomycetes</taxon>
        <taxon>Mycobacteriales</taxon>
        <taxon>Nocardiaceae</taxon>
        <taxon>Nocardia</taxon>
    </lineage>
</organism>
<dbReference type="GeneID" id="80348542"/>
<keyword evidence="7" id="KW-1185">Reference proteome</keyword>
<keyword evidence="1" id="KW-0805">Transcription regulation</keyword>
<dbReference type="Gene3D" id="1.10.10.10">
    <property type="entry name" value="Winged helix-like DNA-binding domain superfamily/Winged helix DNA-binding domain"/>
    <property type="match status" value="1"/>
</dbReference>
<evidence type="ECO:0000256" key="1">
    <source>
        <dbReference type="ARBA" id="ARBA00023015"/>
    </source>
</evidence>
<dbReference type="PANTHER" id="PTHR42756">
    <property type="entry name" value="TRANSCRIPTIONAL REGULATOR, MARR"/>
    <property type="match status" value="1"/>
</dbReference>
<keyword evidence="2" id="KW-0238">DNA-binding</keyword>
<protein>
    <recommendedName>
        <fullName evidence="5">HTH marR-type domain-containing protein</fullName>
    </recommendedName>
</protein>
<evidence type="ECO:0000259" key="5">
    <source>
        <dbReference type="PROSITE" id="PS50995"/>
    </source>
</evidence>
<proteinExistence type="predicted"/>
<dbReference type="PRINTS" id="PR00598">
    <property type="entry name" value="HTHMARR"/>
</dbReference>
<dbReference type="GO" id="GO:0003677">
    <property type="term" value="F:DNA binding"/>
    <property type="evidence" value="ECO:0007669"/>
    <property type="project" value="UniProtKB-KW"/>
</dbReference>
<dbReference type="RefSeq" id="WP_232110472.1">
    <property type="nucleotide sequence ID" value="NZ_AP023396.1"/>
</dbReference>
<feature type="domain" description="HTH marR-type" evidence="5">
    <location>
        <begin position="14"/>
        <end position="146"/>
    </location>
</feature>
<feature type="region of interest" description="Disordered" evidence="4">
    <location>
        <begin position="148"/>
        <end position="171"/>
    </location>
</feature>
<dbReference type="AlphaFoldDB" id="A0A7G1KM07"/>
<evidence type="ECO:0000313" key="7">
    <source>
        <dbReference type="Proteomes" id="UP000516173"/>
    </source>
</evidence>
<dbReference type="Pfam" id="PF01047">
    <property type="entry name" value="MarR"/>
    <property type="match status" value="1"/>
</dbReference>